<gene>
    <name evidence="1" type="ORF">GCM10008995_25370</name>
</gene>
<evidence type="ECO:0000313" key="1">
    <source>
        <dbReference type="EMBL" id="GGJ14347.1"/>
    </source>
</evidence>
<dbReference type="Proteomes" id="UP000653099">
    <property type="component" value="Unassembled WGS sequence"/>
</dbReference>
<reference evidence="1" key="1">
    <citation type="journal article" date="2014" name="Int. J. Syst. Evol. Microbiol.">
        <title>Complete genome sequence of Corynebacterium casei LMG S-19264T (=DSM 44701T), isolated from a smear-ripened cheese.</title>
        <authorList>
            <consortium name="US DOE Joint Genome Institute (JGI-PGF)"/>
            <person name="Walter F."/>
            <person name="Albersmeier A."/>
            <person name="Kalinowski J."/>
            <person name="Ruckert C."/>
        </authorList>
    </citation>
    <scope>NUCLEOTIDE SEQUENCE</scope>
    <source>
        <strain evidence="1">JCM 14359</strain>
    </source>
</reference>
<organism evidence="1 2">
    <name type="scientific">Halobellus salinus</name>
    <dbReference type="NCBI Taxonomy" id="931585"/>
    <lineage>
        <taxon>Archaea</taxon>
        <taxon>Methanobacteriati</taxon>
        <taxon>Methanobacteriota</taxon>
        <taxon>Stenosarchaea group</taxon>
        <taxon>Halobacteria</taxon>
        <taxon>Halobacteriales</taxon>
        <taxon>Haloferacaceae</taxon>
        <taxon>Halobellus</taxon>
    </lineage>
</organism>
<accession>A0A830ED98</accession>
<protein>
    <submittedName>
        <fullName evidence="1">Uncharacterized protein</fullName>
    </submittedName>
</protein>
<reference evidence="1" key="2">
    <citation type="submission" date="2020-09" db="EMBL/GenBank/DDBJ databases">
        <authorList>
            <person name="Sun Q."/>
            <person name="Ohkuma M."/>
        </authorList>
    </citation>
    <scope>NUCLEOTIDE SEQUENCE</scope>
    <source>
        <strain evidence="1">JCM 14359</strain>
    </source>
</reference>
<dbReference type="AlphaFoldDB" id="A0A830ED98"/>
<proteinExistence type="predicted"/>
<dbReference type="EMBL" id="BMOC01000019">
    <property type="protein sequence ID" value="GGJ14347.1"/>
    <property type="molecule type" value="Genomic_DNA"/>
</dbReference>
<name>A0A830ED98_9EURY</name>
<sequence length="80" mass="9333">MVGVFLLLPATLRTKERRKNAQKIVTAMLPEVEDLQTVQQKCHKDTFDGEVVDRNRYHREFDSRLDDIEEDYGGELSHSL</sequence>
<evidence type="ECO:0000313" key="2">
    <source>
        <dbReference type="Proteomes" id="UP000653099"/>
    </source>
</evidence>
<comment type="caution">
    <text evidence="1">The sequence shown here is derived from an EMBL/GenBank/DDBJ whole genome shotgun (WGS) entry which is preliminary data.</text>
</comment>
<keyword evidence="2" id="KW-1185">Reference proteome</keyword>